<evidence type="ECO:0000256" key="22">
    <source>
        <dbReference type="ARBA" id="ARBA00023139"/>
    </source>
</evidence>
<evidence type="ECO:0000256" key="21">
    <source>
        <dbReference type="ARBA" id="ARBA00023136"/>
    </source>
</evidence>
<keyword evidence="25" id="KW-0325">Glycoprotein</keyword>
<keyword evidence="18 34" id="KW-1133">Transmembrane helix</keyword>
<reference evidence="35" key="2">
    <citation type="submission" date="2025-09" db="UniProtKB">
        <authorList>
            <consortium name="Ensembl"/>
        </authorList>
    </citation>
    <scope>IDENTIFICATION</scope>
</reference>
<comment type="catalytic activity">
    <reaction evidence="1">
        <text>(9Z,12Z)-octadecadienoate(out) = (9Z,12Z)-octadecadienoate(in)</text>
        <dbReference type="Rhea" id="RHEA:45264"/>
        <dbReference type="ChEBI" id="CHEBI:30245"/>
    </reaction>
    <physiologicalReaction direction="left-to-right" evidence="1">
        <dbReference type="Rhea" id="RHEA:45265"/>
    </physiologicalReaction>
</comment>
<evidence type="ECO:0000256" key="30">
    <source>
        <dbReference type="ARBA" id="ARBA00032188"/>
    </source>
</evidence>
<name>A0A8C6CM54_MOSMO</name>
<feature type="cross-link" description="Glycyl lysine isopeptide (Lys-Gly) (interchain with G-Cter in ubiquitin)" evidence="33">
    <location>
        <position position="426"/>
    </location>
</feature>
<evidence type="ECO:0000256" key="11">
    <source>
        <dbReference type="ARBA" id="ARBA00020772"/>
    </source>
</evidence>
<dbReference type="GO" id="GO:0042953">
    <property type="term" value="P:lipoprotein transport"/>
    <property type="evidence" value="ECO:0007669"/>
    <property type="project" value="TreeGrafter"/>
</dbReference>
<reference evidence="35" key="1">
    <citation type="submission" date="2025-08" db="UniProtKB">
        <authorList>
            <consortium name="Ensembl"/>
        </authorList>
    </citation>
    <scope>IDENTIFICATION</scope>
</reference>
<evidence type="ECO:0000313" key="35">
    <source>
        <dbReference type="Ensembl" id="ENSMMSP00000000777.1"/>
    </source>
</evidence>
<evidence type="ECO:0000256" key="10">
    <source>
        <dbReference type="ARBA" id="ARBA00010532"/>
    </source>
</evidence>
<dbReference type="GO" id="GO:0016324">
    <property type="term" value="C:apical plasma membrane"/>
    <property type="evidence" value="ECO:0007669"/>
    <property type="project" value="UniProtKB-SubCell"/>
</dbReference>
<keyword evidence="23" id="KW-1015">Disulfide bond</keyword>
<dbReference type="PRINTS" id="PR01609">
    <property type="entry name" value="CD36FAMILY"/>
</dbReference>
<protein>
    <recommendedName>
        <fullName evidence="11">Platelet glycoprotein 4</fullName>
    </recommendedName>
    <alternativeName>
        <fullName evidence="31">Glycoprotein IIIb</fullName>
    </alternativeName>
    <alternativeName>
        <fullName evidence="29">PAS IV</fullName>
    </alternativeName>
    <alternativeName>
        <fullName evidence="30">PAS-4</fullName>
    </alternativeName>
    <alternativeName>
        <fullName evidence="28">Platelet glycoprotein IV</fullName>
    </alternativeName>
</protein>
<feature type="transmembrane region" description="Helical" evidence="34">
    <location>
        <begin position="397"/>
        <end position="423"/>
    </location>
</feature>
<keyword evidence="26" id="KW-0449">Lipoprotein</keyword>
<dbReference type="PRINTS" id="PR01610">
    <property type="entry name" value="CD36ANTIGEN"/>
</dbReference>
<comment type="catalytic activity">
    <reaction evidence="2">
        <text>(9Z)-octadecenoate(out) = (9Z)-octadecenoate(in)</text>
        <dbReference type="Rhea" id="RHEA:33655"/>
        <dbReference type="ChEBI" id="CHEBI:30823"/>
    </reaction>
    <physiologicalReaction direction="left-to-right" evidence="2">
        <dbReference type="Rhea" id="RHEA:33656"/>
    </physiologicalReaction>
</comment>
<evidence type="ECO:0000256" key="20">
    <source>
        <dbReference type="ARBA" id="ARBA00023055"/>
    </source>
</evidence>
<evidence type="ECO:0000256" key="5">
    <source>
        <dbReference type="ARBA" id="ARBA00001892"/>
    </source>
</evidence>
<evidence type="ECO:0000256" key="31">
    <source>
        <dbReference type="ARBA" id="ARBA00032780"/>
    </source>
</evidence>
<evidence type="ECO:0000256" key="32">
    <source>
        <dbReference type="PIRSR" id="PIRSR605428-50"/>
    </source>
</evidence>
<keyword evidence="22" id="KW-0564">Palmitate</keyword>
<evidence type="ECO:0000256" key="25">
    <source>
        <dbReference type="ARBA" id="ARBA00023180"/>
    </source>
</evidence>
<dbReference type="GO" id="GO:0044539">
    <property type="term" value="P:long-chain fatty acid import into cell"/>
    <property type="evidence" value="ECO:0007669"/>
    <property type="project" value="TreeGrafter"/>
</dbReference>
<dbReference type="GeneTree" id="ENSGT00940000153372"/>
<organism evidence="35 36">
    <name type="scientific">Moschus moschiferus</name>
    <name type="common">Siberian musk deer</name>
    <name type="synonym">Moschus sibiricus</name>
    <dbReference type="NCBI Taxonomy" id="68415"/>
    <lineage>
        <taxon>Eukaryota</taxon>
        <taxon>Metazoa</taxon>
        <taxon>Chordata</taxon>
        <taxon>Craniata</taxon>
        <taxon>Vertebrata</taxon>
        <taxon>Euteleostomi</taxon>
        <taxon>Mammalia</taxon>
        <taxon>Eutheria</taxon>
        <taxon>Laurasiatheria</taxon>
        <taxon>Artiodactyla</taxon>
        <taxon>Ruminantia</taxon>
        <taxon>Pecora</taxon>
        <taxon>Moschidae</taxon>
        <taxon>Moschus</taxon>
    </lineage>
</organism>
<evidence type="ECO:0000256" key="17">
    <source>
        <dbReference type="ARBA" id="ARBA00022889"/>
    </source>
</evidence>
<evidence type="ECO:0000256" key="6">
    <source>
        <dbReference type="ARBA" id="ARBA00004221"/>
    </source>
</evidence>
<evidence type="ECO:0000256" key="8">
    <source>
        <dbReference type="ARBA" id="ARBA00004555"/>
    </source>
</evidence>
<evidence type="ECO:0000256" key="16">
    <source>
        <dbReference type="ARBA" id="ARBA00022843"/>
    </source>
</evidence>
<dbReference type="GO" id="GO:0005794">
    <property type="term" value="C:Golgi apparatus"/>
    <property type="evidence" value="ECO:0007669"/>
    <property type="project" value="UniProtKB-SubCell"/>
</dbReference>
<comment type="catalytic activity">
    <reaction evidence="5">
        <text>butanoate(out) = butanoate(in)</text>
        <dbReference type="Rhea" id="RHEA:45248"/>
        <dbReference type="ChEBI" id="CHEBI:17968"/>
    </reaction>
    <physiologicalReaction direction="left-to-right" evidence="5">
        <dbReference type="Rhea" id="RHEA:45249"/>
    </physiologicalReaction>
</comment>
<keyword evidence="20" id="KW-0445">Lipid transport</keyword>
<evidence type="ECO:0000256" key="27">
    <source>
        <dbReference type="ARBA" id="ARBA00023949"/>
    </source>
</evidence>
<dbReference type="PANTHER" id="PTHR11923">
    <property type="entry name" value="SCAVENGER RECEPTOR CLASS B TYPE-1 SR-B1"/>
    <property type="match status" value="1"/>
</dbReference>
<sequence length="430" mass="48148">MGCNRNCGLITGAVIGAAVALFGGILMPVGDMLIEKTIKKESVLEEGTIAFKNWVKAGANVYRQFWIFDVQNPDEVAVNSSKIKVKQRGPYTYRVRYLAKDIITQDSKTHTVSFLRPKGAIFEPSLSVGTENDTFTVLNLAVAATPHLYPSTFVQIILNVFIKNSNSFMFQKRTLKELLWGYKDPFLSSVPYSIPTTVGVFYPYNNTADGVYKIFSGKDDISKVARIDTYKATFPPFIEKNRVLQFFSSDICRSFYAVFGAEINLKGIPVYRFVLPSRIFASPLQNPDNHCFCTEKIISKDCTLYGVLDISKCKEGKPVYISLPHFLHASPEIAEPIEGLSPNEEEHSTYLDVEPITGFTLQFAQRMQINILVKPTATIGDEKAEMFRNQVTGKINLLGLVEMTLMSVGAVMFIAFTISYCACRLKNRLN</sequence>
<dbReference type="GO" id="GO:0005901">
    <property type="term" value="C:caveola"/>
    <property type="evidence" value="ECO:0007669"/>
    <property type="project" value="TreeGrafter"/>
</dbReference>
<evidence type="ECO:0000256" key="24">
    <source>
        <dbReference type="ARBA" id="ARBA00023170"/>
    </source>
</evidence>
<evidence type="ECO:0000256" key="28">
    <source>
        <dbReference type="ARBA" id="ARBA00029966"/>
    </source>
</evidence>
<dbReference type="GO" id="GO:0034383">
    <property type="term" value="P:low-density lipoprotein particle clearance"/>
    <property type="evidence" value="ECO:0007669"/>
    <property type="project" value="TreeGrafter"/>
</dbReference>
<dbReference type="GO" id="GO:0009986">
    <property type="term" value="C:cell surface"/>
    <property type="evidence" value="ECO:0007669"/>
    <property type="project" value="TreeGrafter"/>
</dbReference>
<keyword evidence="36" id="KW-1185">Reference proteome</keyword>
<comment type="catalytic activity">
    <reaction evidence="3">
        <text>hexadecanoate(out) = hexadecanoate(in)</text>
        <dbReference type="Rhea" id="RHEA:45256"/>
        <dbReference type="ChEBI" id="CHEBI:7896"/>
    </reaction>
    <physiologicalReaction direction="left-to-right" evidence="3">
        <dbReference type="Rhea" id="RHEA:45257"/>
    </physiologicalReaction>
</comment>
<keyword evidence="15 34" id="KW-0812">Transmembrane</keyword>
<evidence type="ECO:0000256" key="12">
    <source>
        <dbReference type="ARBA" id="ARBA00022448"/>
    </source>
</evidence>
<proteinExistence type="inferred from homology"/>
<evidence type="ECO:0000256" key="34">
    <source>
        <dbReference type="SAM" id="Phobius"/>
    </source>
</evidence>
<evidence type="ECO:0000256" key="3">
    <source>
        <dbReference type="ARBA" id="ARBA00000934"/>
    </source>
</evidence>
<dbReference type="InterPro" id="IPR005428">
    <property type="entry name" value="CD36/SCARB1/SNMP1"/>
</dbReference>
<evidence type="ECO:0000256" key="18">
    <source>
        <dbReference type="ARBA" id="ARBA00022989"/>
    </source>
</evidence>
<dbReference type="AlphaFoldDB" id="A0A8C6CM54"/>
<keyword evidence="21 34" id="KW-0472">Membrane</keyword>
<comment type="catalytic activity">
    <reaction evidence="27">
        <text>tetracosanoate(out) = tetracosanoate(in)</text>
        <dbReference type="Rhea" id="RHEA:45260"/>
        <dbReference type="ChEBI" id="CHEBI:31014"/>
    </reaction>
    <physiologicalReaction direction="left-to-right" evidence="27">
        <dbReference type="Rhea" id="RHEA:45261"/>
    </physiologicalReaction>
</comment>
<keyword evidence="24" id="KW-0675">Receptor</keyword>
<evidence type="ECO:0000256" key="26">
    <source>
        <dbReference type="ARBA" id="ARBA00023288"/>
    </source>
</evidence>
<evidence type="ECO:0000256" key="4">
    <source>
        <dbReference type="ARBA" id="ARBA00000996"/>
    </source>
</evidence>
<evidence type="ECO:0000256" key="9">
    <source>
        <dbReference type="ARBA" id="ARBA00004651"/>
    </source>
</evidence>
<keyword evidence="13" id="KW-1003">Cell membrane</keyword>
<evidence type="ECO:0000256" key="13">
    <source>
        <dbReference type="ARBA" id="ARBA00022475"/>
    </source>
</evidence>
<dbReference type="GO" id="GO:0005044">
    <property type="term" value="F:scavenger receptor activity"/>
    <property type="evidence" value="ECO:0007669"/>
    <property type="project" value="TreeGrafter"/>
</dbReference>
<dbReference type="GO" id="GO:0007155">
    <property type="term" value="P:cell adhesion"/>
    <property type="evidence" value="ECO:0007669"/>
    <property type="project" value="UniProtKB-KW"/>
</dbReference>
<dbReference type="Ensembl" id="ENSMMST00000000840.1">
    <property type="protein sequence ID" value="ENSMMSP00000000777.1"/>
    <property type="gene ID" value="ENSMMSG00000000286.1"/>
</dbReference>
<evidence type="ECO:0000256" key="14">
    <source>
        <dbReference type="ARBA" id="ARBA00022499"/>
    </source>
</evidence>
<dbReference type="GO" id="GO:0006898">
    <property type="term" value="P:receptor-mediated endocytosis"/>
    <property type="evidence" value="ECO:0007669"/>
    <property type="project" value="TreeGrafter"/>
</dbReference>
<feature type="site" description="Critical for TLR4-TLR6 dimerization and signaling" evidence="32">
    <location>
        <position position="420"/>
    </location>
</feature>
<evidence type="ECO:0000256" key="15">
    <source>
        <dbReference type="ARBA" id="ARBA00022692"/>
    </source>
</evidence>
<evidence type="ECO:0000256" key="33">
    <source>
        <dbReference type="PIRSR" id="PIRSR605428-51"/>
    </source>
</evidence>
<keyword evidence="14 33" id="KW-1017">Isopeptide bond</keyword>
<evidence type="ECO:0000313" key="36">
    <source>
        <dbReference type="Proteomes" id="UP000694544"/>
    </source>
</evidence>
<dbReference type="GO" id="GO:0005041">
    <property type="term" value="F:low-density lipoprotein particle receptor activity"/>
    <property type="evidence" value="ECO:0007669"/>
    <property type="project" value="TreeGrafter"/>
</dbReference>
<dbReference type="GO" id="GO:0030169">
    <property type="term" value="F:low-density lipoprotein particle binding"/>
    <property type="evidence" value="ECO:0007669"/>
    <property type="project" value="TreeGrafter"/>
</dbReference>
<dbReference type="GO" id="GO:0150094">
    <property type="term" value="P:amyloid-beta clearance by cellular catabolic process"/>
    <property type="evidence" value="ECO:0007669"/>
    <property type="project" value="TreeGrafter"/>
</dbReference>
<evidence type="ECO:0000256" key="2">
    <source>
        <dbReference type="ARBA" id="ARBA00000626"/>
    </source>
</evidence>
<keyword evidence="12" id="KW-0813">Transport</keyword>
<evidence type="ECO:0000256" key="1">
    <source>
        <dbReference type="ARBA" id="ARBA00000542"/>
    </source>
</evidence>
<dbReference type="PANTHER" id="PTHR11923:SF12">
    <property type="entry name" value="PLATELET GLYCOPROTEIN 4"/>
    <property type="match status" value="1"/>
</dbReference>
<dbReference type="Proteomes" id="UP000694544">
    <property type="component" value="Unplaced"/>
</dbReference>
<evidence type="ECO:0000256" key="23">
    <source>
        <dbReference type="ARBA" id="ARBA00023157"/>
    </source>
</evidence>
<feature type="transmembrane region" description="Helical" evidence="34">
    <location>
        <begin position="7"/>
        <end position="29"/>
    </location>
</feature>
<comment type="catalytic activity">
    <reaction evidence="4">
        <text>tetradecanoate(out) = tetradecanoate(in)</text>
        <dbReference type="Rhea" id="RHEA:45252"/>
        <dbReference type="ChEBI" id="CHEBI:30807"/>
    </reaction>
    <physiologicalReaction direction="left-to-right" evidence="4">
        <dbReference type="Rhea" id="RHEA:45253"/>
    </physiologicalReaction>
</comment>
<keyword evidence="17" id="KW-0130">Cell adhesion</keyword>
<keyword evidence="16 33" id="KW-0832">Ubl conjugation</keyword>
<dbReference type="Pfam" id="PF01130">
    <property type="entry name" value="CD36"/>
    <property type="match status" value="2"/>
</dbReference>
<dbReference type="InterPro" id="IPR002159">
    <property type="entry name" value="CD36_fam"/>
</dbReference>
<evidence type="ECO:0000256" key="7">
    <source>
        <dbReference type="ARBA" id="ARBA00004285"/>
    </source>
</evidence>
<comment type="subcellular location">
    <subcellularLocation>
        <location evidence="6">Apical cell membrane</location>
    </subcellularLocation>
    <subcellularLocation>
        <location evidence="9">Cell membrane</location>
        <topology evidence="9">Multi-pass membrane protein</topology>
    </subcellularLocation>
    <subcellularLocation>
        <location evidence="8">Golgi apparatus</location>
    </subcellularLocation>
    <subcellularLocation>
        <location evidence="7">Membrane raft</location>
    </subcellularLocation>
</comment>
<accession>A0A8C6CM54</accession>
<evidence type="ECO:0000256" key="29">
    <source>
        <dbReference type="ARBA" id="ARBA00031821"/>
    </source>
</evidence>
<comment type="similarity">
    <text evidence="10">Belongs to the CD36 family.</text>
</comment>
<dbReference type="GO" id="GO:0019915">
    <property type="term" value="P:lipid storage"/>
    <property type="evidence" value="ECO:0007669"/>
    <property type="project" value="TreeGrafter"/>
</dbReference>
<keyword evidence="19" id="KW-0333">Golgi apparatus</keyword>
<evidence type="ECO:0000256" key="19">
    <source>
        <dbReference type="ARBA" id="ARBA00023034"/>
    </source>
</evidence>